<organism evidence="2">
    <name type="scientific">Cacopsylla melanoneura</name>
    <dbReference type="NCBI Taxonomy" id="428564"/>
    <lineage>
        <taxon>Eukaryota</taxon>
        <taxon>Metazoa</taxon>
        <taxon>Ecdysozoa</taxon>
        <taxon>Arthropoda</taxon>
        <taxon>Hexapoda</taxon>
        <taxon>Insecta</taxon>
        <taxon>Pterygota</taxon>
        <taxon>Neoptera</taxon>
        <taxon>Paraneoptera</taxon>
        <taxon>Hemiptera</taxon>
        <taxon>Sternorrhyncha</taxon>
        <taxon>Psylloidea</taxon>
        <taxon>Psyllidae</taxon>
        <taxon>Psyllinae</taxon>
        <taxon>Cacopsylla</taxon>
    </lineage>
</organism>
<feature type="region of interest" description="Disordered" evidence="1">
    <location>
        <begin position="142"/>
        <end position="165"/>
    </location>
</feature>
<protein>
    <submittedName>
        <fullName evidence="2">Uncharacterized protein</fullName>
    </submittedName>
</protein>
<name>A0A8D8TTJ7_9HEMI</name>
<evidence type="ECO:0000256" key="1">
    <source>
        <dbReference type="SAM" id="MobiDB-lite"/>
    </source>
</evidence>
<sequence length="165" mass="17814">MLDFAYASWLSIFFNSCSSLNSSLFVFFRSFPPASGLSSSKRLLFRFLSLSMCLLAVLSSPRSLLSGSSFPSSSSLSFTLVDSGANSCFLSSLCLSIHSSWLICPSFPTSHSRVLFALRISSSFFATMSLISSCLRRSSSSRSRLSASSSELDRLSRSSSSGGRP</sequence>
<reference evidence="2" key="1">
    <citation type="submission" date="2021-05" db="EMBL/GenBank/DDBJ databases">
        <authorList>
            <person name="Alioto T."/>
            <person name="Alioto T."/>
            <person name="Gomez Garrido J."/>
        </authorList>
    </citation>
    <scope>NUCLEOTIDE SEQUENCE</scope>
</reference>
<proteinExistence type="predicted"/>
<dbReference type="AlphaFoldDB" id="A0A8D8TTJ7"/>
<accession>A0A8D8TTJ7</accession>
<evidence type="ECO:0000313" key="2">
    <source>
        <dbReference type="EMBL" id="CAG6693653.1"/>
    </source>
</evidence>
<dbReference type="EMBL" id="HBUF01313969">
    <property type="protein sequence ID" value="CAG6693653.1"/>
    <property type="molecule type" value="Transcribed_RNA"/>
</dbReference>